<dbReference type="PANTHER" id="PTHR30546:SF23">
    <property type="entry name" value="FLAVOPROTEIN-LIKE PROTEIN YCP4-RELATED"/>
    <property type="match status" value="1"/>
</dbReference>
<organism evidence="3 4">
    <name type="scientific">Nocardioides euryhalodurans</name>
    <dbReference type="NCBI Taxonomy" id="2518370"/>
    <lineage>
        <taxon>Bacteria</taxon>
        <taxon>Bacillati</taxon>
        <taxon>Actinomycetota</taxon>
        <taxon>Actinomycetes</taxon>
        <taxon>Propionibacteriales</taxon>
        <taxon>Nocardioidaceae</taxon>
        <taxon>Nocardioides</taxon>
    </lineage>
</organism>
<sequence>MSDPVKLAIIYYSSTGTTDAMARQAAAAAEKAGADVRLRHVAETAPREAVESQDAWREHVDRLAEEPTAEPEDVVWADAVIFGSPTRFGNVSSQLKQFLDALGPQWGEGLLADKTYAGFTSAQTAHGGHESTLLALYNTLHHFGGILVAPGYTDPVKFVDGNPYGVSHATGADNDEPLGDAEDDALAHLAERIVTVTGQLKRGREA</sequence>
<dbReference type="AlphaFoldDB" id="A0A4P7GJR5"/>
<dbReference type="Pfam" id="PF03358">
    <property type="entry name" value="FMN_red"/>
    <property type="match status" value="1"/>
</dbReference>
<dbReference type="PANTHER" id="PTHR30546">
    <property type="entry name" value="FLAVODOXIN-RELATED PROTEIN WRBA-RELATED"/>
    <property type="match status" value="1"/>
</dbReference>
<dbReference type="OrthoDB" id="9801479at2"/>
<dbReference type="GO" id="GO:0003955">
    <property type="term" value="F:NAD(P)H dehydrogenase (quinone) activity"/>
    <property type="evidence" value="ECO:0007669"/>
    <property type="project" value="InterPro"/>
</dbReference>
<accession>A0A4P7GJR5</accession>
<proteinExistence type="inferred from homology"/>
<dbReference type="RefSeq" id="WP_135075383.1">
    <property type="nucleotide sequence ID" value="NZ_CP038267.1"/>
</dbReference>
<keyword evidence="4" id="KW-1185">Reference proteome</keyword>
<dbReference type="GO" id="GO:0010181">
    <property type="term" value="F:FMN binding"/>
    <property type="evidence" value="ECO:0007669"/>
    <property type="project" value="InterPro"/>
</dbReference>
<reference evidence="3 4" key="1">
    <citation type="submission" date="2019-03" db="EMBL/GenBank/DDBJ databases">
        <title>Three New Species of Nocardioides, Nocardioides euryhalodurans sp. nov., Nocardioides seonyuensis sp. nov. and Nocardioides eburneoflavus sp. nov., Iolated from Soil.</title>
        <authorList>
            <person name="Roh S.G."/>
            <person name="Lee C."/>
            <person name="Kim M.-K."/>
            <person name="Kim S.B."/>
        </authorList>
    </citation>
    <scope>NUCLEOTIDE SEQUENCE [LARGE SCALE GENOMIC DNA]</scope>
    <source>
        <strain evidence="3 4">MMS17-SY117</strain>
    </source>
</reference>
<dbReference type="InterPro" id="IPR008254">
    <property type="entry name" value="Flavodoxin/NO_synth"/>
</dbReference>
<name>A0A4P7GJR5_9ACTN</name>
<dbReference type="InterPro" id="IPR010089">
    <property type="entry name" value="Flavoprotein_WrbA-like"/>
</dbReference>
<dbReference type="InterPro" id="IPR029039">
    <property type="entry name" value="Flavoprotein-like_sf"/>
</dbReference>
<dbReference type="GO" id="GO:0016020">
    <property type="term" value="C:membrane"/>
    <property type="evidence" value="ECO:0007669"/>
    <property type="project" value="TreeGrafter"/>
</dbReference>
<dbReference type="Gene3D" id="3.40.50.360">
    <property type="match status" value="1"/>
</dbReference>
<dbReference type="NCBIfam" id="TIGR01755">
    <property type="entry name" value="flav_wrbA"/>
    <property type="match status" value="1"/>
</dbReference>
<evidence type="ECO:0000313" key="3">
    <source>
        <dbReference type="EMBL" id="QBR91994.1"/>
    </source>
</evidence>
<dbReference type="SUPFAM" id="SSF52218">
    <property type="entry name" value="Flavoproteins"/>
    <property type="match status" value="1"/>
</dbReference>
<gene>
    <name evidence="3" type="primary">wrbA</name>
    <name evidence="3" type="ORF">EXE57_06660</name>
</gene>
<dbReference type="Proteomes" id="UP000294894">
    <property type="component" value="Chromosome"/>
</dbReference>
<dbReference type="KEGG" id="noy:EXE57_06660"/>
<dbReference type="PROSITE" id="PS50902">
    <property type="entry name" value="FLAVODOXIN_LIKE"/>
    <property type="match status" value="1"/>
</dbReference>
<dbReference type="EMBL" id="CP038267">
    <property type="protein sequence ID" value="QBR91994.1"/>
    <property type="molecule type" value="Genomic_DNA"/>
</dbReference>
<comment type="similarity">
    <text evidence="1">Belongs to the WrbA family.</text>
</comment>
<dbReference type="InterPro" id="IPR005025">
    <property type="entry name" value="FMN_Rdtase-like_dom"/>
</dbReference>
<evidence type="ECO:0000313" key="4">
    <source>
        <dbReference type="Proteomes" id="UP000294894"/>
    </source>
</evidence>
<protein>
    <submittedName>
        <fullName evidence="3">NAD(P)H:quinone oxidoreductase type IV</fullName>
    </submittedName>
</protein>
<evidence type="ECO:0000259" key="2">
    <source>
        <dbReference type="PROSITE" id="PS50902"/>
    </source>
</evidence>
<evidence type="ECO:0000256" key="1">
    <source>
        <dbReference type="ARBA" id="ARBA00006961"/>
    </source>
</evidence>
<feature type="domain" description="Flavodoxin-like" evidence="2">
    <location>
        <begin position="7"/>
        <end position="194"/>
    </location>
</feature>